<evidence type="ECO:0000256" key="1">
    <source>
        <dbReference type="ARBA" id="ARBA00009005"/>
    </source>
</evidence>
<evidence type="ECO:0000313" key="4">
    <source>
        <dbReference type="Proteomes" id="UP000248423"/>
    </source>
</evidence>
<dbReference type="Proteomes" id="UP000248423">
    <property type="component" value="Unassembled WGS sequence"/>
</dbReference>
<dbReference type="GO" id="GO:0005737">
    <property type="term" value="C:cytoplasm"/>
    <property type="evidence" value="ECO:0007669"/>
    <property type="project" value="TreeGrafter"/>
</dbReference>
<comment type="similarity">
    <text evidence="1">Belongs to the peptidase C14B family.</text>
</comment>
<protein>
    <recommendedName>
        <fullName evidence="2">Peptidase C14 caspase domain-containing protein</fullName>
    </recommendedName>
</protein>
<feature type="domain" description="Peptidase C14 caspase" evidence="2">
    <location>
        <begin position="6"/>
        <end position="275"/>
    </location>
</feature>
<organism evidence="3 4">
    <name type="scientific">Aspergillus sclerotiicarbonarius (strain CBS 121057 / IBT 28362)</name>
    <dbReference type="NCBI Taxonomy" id="1448318"/>
    <lineage>
        <taxon>Eukaryota</taxon>
        <taxon>Fungi</taxon>
        <taxon>Dikarya</taxon>
        <taxon>Ascomycota</taxon>
        <taxon>Pezizomycotina</taxon>
        <taxon>Eurotiomycetes</taxon>
        <taxon>Eurotiomycetidae</taxon>
        <taxon>Eurotiales</taxon>
        <taxon>Aspergillaceae</taxon>
        <taxon>Aspergillus</taxon>
        <taxon>Aspergillus subgen. Circumdati</taxon>
    </lineage>
</organism>
<dbReference type="OrthoDB" id="3223806at2759"/>
<dbReference type="PANTHER" id="PTHR48104:SF30">
    <property type="entry name" value="METACASPASE-1"/>
    <property type="match status" value="1"/>
</dbReference>
<dbReference type="InterPro" id="IPR011600">
    <property type="entry name" value="Pept_C14_caspase"/>
</dbReference>
<dbReference type="Pfam" id="PF00656">
    <property type="entry name" value="Peptidase_C14"/>
    <property type="match status" value="1"/>
</dbReference>
<dbReference type="PANTHER" id="PTHR48104">
    <property type="entry name" value="METACASPASE-4"/>
    <property type="match status" value="1"/>
</dbReference>
<dbReference type="EMBL" id="KZ826392">
    <property type="protein sequence ID" value="PYI02628.1"/>
    <property type="molecule type" value="Genomic_DNA"/>
</dbReference>
<evidence type="ECO:0000259" key="2">
    <source>
        <dbReference type="Pfam" id="PF00656"/>
    </source>
</evidence>
<accession>A0A319E7P5</accession>
<dbReference type="GO" id="GO:0004197">
    <property type="term" value="F:cysteine-type endopeptidase activity"/>
    <property type="evidence" value="ECO:0007669"/>
    <property type="project" value="InterPro"/>
</dbReference>
<evidence type="ECO:0000313" key="3">
    <source>
        <dbReference type="EMBL" id="PYI02628.1"/>
    </source>
</evidence>
<keyword evidence="4" id="KW-1185">Reference proteome</keyword>
<name>A0A319E7P5_ASPSB</name>
<proteinExistence type="inferred from homology"/>
<dbReference type="Gene3D" id="3.40.50.1460">
    <property type="match status" value="1"/>
</dbReference>
<gene>
    <name evidence="3" type="ORF">BO78DRAFT_453553</name>
</gene>
<dbReference type="GO" id="GO:0006508">
    <property type="term" value="P:proteolysis"/>
    <property type="evidence" value="ECO:0007669"/>
    <property type="project" value="InterPro"/>
</dbReference>
<dbReference type="AlphaFoldDB" id="A0A319E7P5"/>
<dbReference type="InterPro" id="IPR050452">
    <property type="entry name" value="Metacaspase"/>
</dbReference>
<dbReference type="VEuPathDB" id="FungiDB:BO78DRAFT_453553"/>
<sequence>MAKLYALLVGIDLYLNNGAREGENGQILALNRLRGPTNDVRAIESFLRSEWQFEEITTLTSTFPSPVPEENVDVAPSEPPERLPTFFNIQAQFDRIRQASREGDLFFFHFSGHGERLDRVPATPRGRMKDPSLLTVDFCCGQPAVRGWQLNQWLRDFHTRGVQVVASLDSCCSGGAWRDGSGLFRTPKDWPSRIPNMTIDEEAAEAVPETDNEPIHRDATLEESWAINPREFTLMVACASTEKATETMVEQEVMGVFSRELLRYLGNRRSQVTYRGIRDQLVGQLRRHGQTPAIFGRDRLLFFGRSEPFSAPSVRVEIIEGHPYIMAGSAHGVHLHSEFCLSLPTGMTVLRVTREPELFKSRIELPEGVVGRNLPGSWIAYPSRWSLDNKTLLVVLDESFSVAFRDSLAASLRRRIASPVTVMEEEGTKTTKCVGVGMAARAKMWWQWVTGPTPALRRLEAQDNEPEKLATQVAAPLAQLARFGHIKDLQQTIASTDPAPFTLTFTAARSVDGPPQPPYPLSQDFVFNFRNTSPGDLFLTILDISPEFGIHQVFPPEDLPQLVESGRRCGPLRFTVEPPEATPLVAGGLRLTGRRDIIRTLVTKEKLVSWKSLELPHLWNADEEGLREAANPGDRLMRLQVEQCVWVDDREVITGPEAASL</sequence>
<reference evidence="3 4" key="1">
    <citation type="submission" date="2018-02" db="EMBL/GenBank/DDBJ databases">
        <title>The genomes of Aspergillus section Nigri reveals drivers in fungal speciation.</title>
        <authorList>
            <consortium name="DOE Joint Genome Institute"/>
            <person name="Vesth T.C."/>
            <person name="Nybo J."/>
            <person name="Theobald S."/>
            <person name="Brandl J."/>
            <person name="Frisvad J.C."/>
            <person name="Nielsen K.F."/>
            <person name="Lyhne E.K."/>
            <person name="Kogle M.E."/>
            <person name="Kuo A."/>
            <person name="Riley R."/>
            <person name="Clum A."/>
            <person name="Nolan M."/>
            <person name="Lipzen A."/>
            <person name="Salamov A."/>
            <person name="Henrissat B."/>
            <person name="Wiebenga A."/>
            <person name="De vries R.P."/>
            <person name="Grigoriev I.V."/>
            <person name="Mortensen U.H."/>
            <person name="Andersen M.R."/>
            <person name="Baker S.E."/>
        </authorList>
    </citation>
    <scope>NUCLEOTIDE SEQUENCE [LARGE SCALE GENOMIC DNA]</scope>
    <source>
        <strain evidence="3 4">CBS 121057</strain>
    </source>
</reference>